<evidence type="ECO:0000313" key="1">
    <source>
        <dbReference type="EnsemblPlants" id="KQL01824"/>
    </source>
</evidence>
<proteinExistence type="predicted"/>
<dbReference type="Gramene" id="KQL01824">
    <property type="protein sequence ID" value="KQL01824"/>
    <property type="gene ID" value="SETIT_014920mg"/>
</dbReference>
<dbReference type="EnsemblPlants" id="KQL01824">
    <property type="protein sequence ID" value="KQL01824"/>
    <property type="gene ID" value="SETIT_014920mg"/>
</dbReference>
<dbReference type="HOGENOM" id="CLU_1605543_0_0_1"/>
<evidence type="ECO:0000313" key="2">
    <source>
        <dbReference type="Proteomes" id="UP000004995"/>
    </source>
</evidence>
<dbReference type="PANTHER" id="PTHR33784">
    <property type="entry name" value="OS05G0482100 PROTEIN"/>
    <property type="match status" value="1"/>
</dbReference>
<dbReference type="SUPFAM" id="SSF81383">
    <property type="entry name" value="F-box domain"/>
    <property type="match status" value="1"/>
</dbReference>
<dbReference type="EMBL" id="AGNK02003861">
    <property type="status" value="NOT_ANNOTATED_CDS"/>
    <property type="molecule type" value="Genomic_DNA"/>
</dbReference>
<organism evidence="1 2">
    <name type="scientific">Setaria italica</name>
    <name type="common">Foxtail millet</name>
    <name type="synonym">Panicum italicum</name>
    <dbReference type="NCBI Taxonomy" id="4555"/>
    <lineage>
        <taxon>Eukaryota</taxon>
        <taxon>Viridiplantae</taxon>
        <taxon>Streptophyta</taxon>
        <taxon>Embryophyta</taxon>
        <taxon>Tracheophyta</taxon>
        <taxon>Spermatophyta</taxon>
        <taxon>Magnoliopsida</taxon>
        <taxon>Liliopsida</taxon>
        <taxon>Poales</taxon>
        <taxon>Poaceae</taxon>
        <taxon>PACMAD clade</taxon>
        <taxon>Panicoideae</taxon>
        <taxon>Panicodae</taxon>
        <taxon>Paniceae</taxon>
        <taxon>Cenchrinae</taxon>
        <taxon>Setaria</taxon>
    </lineage>
</organism>
<name>K3YKZ9_SETIT</name>
<reference evidence="1" key="2">
    <citation type="submission" date="2018-08" db="UniProtKB">
        <authorList>
            <consortium name="EnsemblPlants"/>
        </authorList>
    </citation>
    <scope>IDENTIFICATION</scope>
    <source>
        <strain evidence="1">Yugu1</strain>
    </source>
</reference>
<dbReference type="PANTHER" id="PTHR33784:SF10">
    <property type="entry name" value="F-BOX PROTEIN"/>
    <property type="match status" value="1"/>
</dbReference>
<dbReference type="InterPro" id="IPR040338">
    <property type="entry name" value="At1g67623-like"/>
</dbReference>
<evidence type="ECO:0008006" key="3">
    <source>
        <dbReference type="Google" id="ProtNLM"/>
    </source>
</evidence>
<accession>K3YKZ9</accession>
<dbReference type="InParanoid" id="K3YKZ9"/>
<protein>
    <recommendedName>
        <fullName evidence="3">F-box domain-containing protein</fullName>
    </recommendedName>
</protein>
<sequence>MVPRQHPPSLAVLPTEVAIEIIGHLAATSEQPMDDLRSLWATCSFMLRMCGDPAVGRHVALDRFSRAMLWNKPDGYDTLLASLTQVGNPEACFLTGIQVIFRETHSPRLCLDDLARAAAGGLNVAAYLVALFLYRDNGGASDDDTARRYMRRVQGEEESWVAAAVD</sequence>
<keyword evidence="2" id="KW-1185">Reference proteome</keyword>
<dbReference type="OMA" id="ALCHDNI"/>
<dbReference type="AlphaFoldDB" id="K3YKZ9"/>
<dbReference type="InterPro" id="IPR036047">
    <property type="entry name" value="F-box-like_dom_sf"/>
</dbReference>
<dbReference type="STRING" id="4555.K3YKZ9"/>
<reference evidence="2" key="1">
    <citation type="journal article" date="2012" name="Nat. Biotechnol.">
        <title>Reference genome sequence of the model plant Setaria.</title>
        <authorList>
            <person name="Bennetzen J.L."/>
            <person name="Schmutz J."/>
            <person name="Wang H."/>
            <person name="Percifield R."/>
            <person name="Hawkins J."/>
            <person name="Pontaroli A.C."/>
            <person name="Estep M."/>
            <person name="Feng L."/>
            <person name="Vaughn J.N."/>
            <person name="Grimwood J."/>
            <person name="Jenkins J."/>
            <person name="Barry K."/>
            <person name="Lindquist E."/>
            <person name="Hellsten U."/>
            <person name="Deshpande S."/>
            <person name="Wang X."/>
            <person name="Wu X."/>
            <person name="Mitros T."/>
            <person name="Triplett J."/>
            <person name="Yang X."/>
            <person name="Ye C.Y."/>
            <person name="Mauro-Herrera M."/>
            <person name="Wang L."/>
            <person name="Li P."/>
            <person name="Sharma M."/>
            <person name="Sharma R."/>
            <person name="Ronald P.C."/>
            <person name="Panaud O."/>
            <person name="Kellogg E.A."/>
            <person name="Brutnell T.P."/>
            <person name="Doust A.N."/>
            <person name="Tuskan G.A."/>
            <person name="Rokhsar D."/>
            <person name="Devos K.M."/>
        </authorList>
    </citation>
    <scope>NUCLEOTIDE SEQUENCE [LARGE SCALE GENOMIC DNA]</scope>
    <source>
        <strain evidence="2">cv. Yugu1</strain>
    </source>
</reference>
<dbReference type="Proteomes" id="UP000004995">
    <property type="component" value="Unassembled WGS sequence"/>
</dbReference>